<accession>A0A0S2HUH6</accession>
<dbReference type="GO" id="GO:0005524">
    <property type="term" value="F:ATP binding"/>
    <property type="evidence" value="ECO:0007669"/>
    <property type="project" value="UniProtKB-UniRule"/>
</dbReference>
<feature type="binding site" evidence="8">
    <location>
        <begin position="9"/>
        <end position="16"/>
    </location>
    <ligand>
        <name>ATP</name>
        <dbReference type="ChEBI" id="CHEBI:30616"/>
    </ligand>
</feature>
<evidence type="ECO:0000256" key="8">
    <source>
        <dbReference type="HAMAP-Rule" id="MF_00165"/>
    </source>
</evidence>
<evidence type="ECO:0000256" key="1">
    <source>
        <dbReference type="ARBA" id="ARBA00009776"/>
    </source>
</evidence>
<keyword evidence="5 8" id="KW-0418">Kinase</keyword>
<dbReference type="KEGG" id="blq:L21SP5_00029"/>
<evidence type="ECO:0000256" key="4">
    <source>
        <dbReference type="ARBA" id="ARBA00022741"/>
    </source>
</evidence>
<evidence type="ECO:0000256" key="6">
    <source>
        <dbReference type="ARBA" id="ARBA00022840"/>
    </source>
</evidence>
<dbReference type="GO" id="GO:0004798">
    <property type="term" value="F:dTMP kinase activity"/>
    <property type="evidence" value="ECO:0007669"/>
    <property type="project" value="UniProtKB-UniRule"/>
</dbReference>
<evidence type="ECO:0000256" key="2">
    <source>
        <dbReference type="ARBA" id="ARBA00022679"/>
    </source>
</evidence>
<comment type="catalytic activity">
    <reaction evidence="7 8">
        <text>dTMP + ATP = dTDP + ADP</text>
        <dbReference type="Rhea" id="RHEA:13517"/>
        <dbReference type="ChEBI" id="CHEBI:30616"/>
        <dbReference type="ChEBI" id="CHEBI:58369"/>
        <dbReference type="ChEBI" id="CHEBI:63528"/>
        <dbReference type="ChEBI" id="CHEBI:456216"/>
        <dbReference type="EC" id="2.7.4.9"/>
    </reaction>
</comment>
<dbReference type="SUPFAM" id="SSF52540">
    <property type="entry name" value="P-loop containing nucleoside triphosphate hydrolases"/>
    <property type="match status" value="1"/>
</dbReference>
<organism evidence="10 11">
    <name type="scientific">Salinivirga cyanobacteriivorans</name>
    <dbReference type="NCBI Taxonomy" id="1307839"/>
    <lineage>
        <taxon>Bacteria</taxon>
        <taxon>Pseudomonadati</taxon>
        <taxon>Bacteroidota</taxon>
        <taxon>Bacteroidia</taxon>
        <taxon>Bacteroidales</taxon>
        <taxon>Salinivirgaceae</taxon>
        <taxon>Salinivirga</taxon>
    </lineage>
</organism>
<keyword evidence="3 8" id="KW-0545">Nucleotide biosynthesis</keyword>
<keyword evidence="6 8" id="KW-0067">ATP-binding</keyword>
<name>A0A0S2HUH6_9BACT</name>
<dbReference type="EC" id="2.7.4.9" evidence="8"/>
<dbReference type="Pfam" id="PF02223">
    <property type="entry name" value="Thymidylate_kin"/>
    <property type="match status" value="1"/>
</dbReference>
<dbReference type="Proteomes" id="UP000064893">
    <property type="component" value="Chromosome"/>
</dbReference>
<evidence type="ECO:0000256" key="3">
    <source>
        <dbReference type="ARBA" id="ARBA00022727"/>
    </source>
</evidence>
<dbReference type="InterPro" id="IPR018095">
    <property type="entry name" value="Thymidylate_kin_CS"/>
</dbReference>
<keyword evidence="2 8" id="KW-0808">Transferase</keyword>
<dbReference type="InterPro" id="IPR018094">
    <property type="entry name" value="Thymidylate_kinase"/>
</dbReference>
<dbReference type="CDD" id="cd01672">
    <property type="entry name" value="TMPK"/>
    <property type="match status" value="1"/>
</dbReference>
<dbReference type="PANTHER" id="PTHR10344">
    <property type="entry name" value="THYMIDYLATE KINASE"/>
    <property type="match status" value="1"/>
</dbReference>
<dbReference type="OrthoDB" id="9774907at2"/>
<dbReference type="PANTHER" id="PTHR10344:SF4">
    <property type="entry name" value="UMP-CMP KINASE 2, MITOCHONDRIAL"/>
    <property type="match status" value="1"/>
</dbReference>
<dbReference type="GO" id="GO:0006227">
    <property type="term" value="P:dUDP biosynthetic process"/>
    <property type="evidence" value="ECO:0007669"/>
    <property type="project" value="TreeGrafter"/>
</dbReference>
<dbReference type="GO" id="GO:0006233">
    <property type="term" value="P:dTDP biosynthetic process"/>
    <property type="evidence" value="ECO:0007669"/>
    <property type="project" value="InterPro"/>
</dbReference>
<evidence type="ECO:0000313" key="11">
    <source>
        <dbReference type="Proteomes" id="UP000064893"/>
    </source>
</evidence>
<dbReference type="RefSeq" id="WP_057951350.1">
    <property type="nucleotide sequence ID" value="NZ_CP013118.1"/>
</dbReference>
<gene>
    <name evidence="8 10" type="primary">tmk</name>
    <name evidence="10" type="ORF">L21SP5_00029</name>
</gene>
<keyword evidence="11" id="KW-1185">Reference proteome</keyword>
<dbReference type="InterPro" id="IPR039430">
    <property type="entry name" value="Thymidylate_kin-like_dom"/>
</dbReference>
<dbReference type="InterPro" id="IPR027417">
    <property type="entry name" value="P-loop_NTPase"/>
</dbReference>
<dbReference type="STRING" id="1307839.L21SP5_00029"/>
<keyword evidence="4 8" id="KW-0547">Nucleotide-binding</keyword>
<protein>
    <recommendedName>
        <fullName evidence="8">Thymidylate kinase</fullName>
        <ecNumber evidence="8">2.7.4.9</ecNumber>
    </recommendedName>
    <alternativeName>
        <fullName evidence="8">dTMP kinase</fullName>
    </alternativeName>
</protein>
<reference evidence="10 11" key="1">
    <citation type="submission" date="2015-11" db="EMBL/GenBank/DDBJ databases">
        <title>Description and complete genome sequence of a novel strain predominating in hypersaline microbial mats and representing a new family of the Bacteriodetes phylum.</title>
        <authorList>
            <person name="Spring S."/>
            <person name="Bunk B."/>
            <person name="Sproer C."/>
            <person name="Klenk H.-P."/>
        </authorList>
    </citation>
    <scope>NUCLEOTIDE SEQUENCE [LARGE SCALE GENOMIC DNA]</scope>
    <source>
        <strain evidence="10 11">L21-Spi-D4</strain>
    </source>
</reference>
<feature type="domain" description="Thymidylate kinase-like" evidence="9">
    <location>
        <begin position="7"/>
        <end position="202"/>
    </location>
</feature>
<evidence type="ECO:0000259" key="9">
    <source>
        <dbReference type="Pfam" id="PF02223"/>
    </source>
</evidence>
<dbReference type="HAMAP" id="MF_00165">
    <property type="entry name" value="Thymidylate_kinase"/>
    <property type="match status" value="1"/>
</dbReference>
<comment type="similarity">
    <text evidence="1 8">Belongs to the thymidylate kinase family.</text>
</comment>
<proteinExistence type="inferred from homology"/>
<comment type="function">
    <text evidence="8">Phosphorylation of dTMP to form dTDP in both de novo and salvage pathways of dTTP synthesis.</text>
</comment>
<dbReference type="Gene3D" id="3.40.50.300">
    <property type="entry name" value="P-loop containing nucleotide triphosphate hydrolases"/>
    <property type="match status" value="1"/>
</dbReference>
<evidence type="ECO:0000256" key="5">
    <source>
        <dbReference type="ARBA" id="ARBA00022777"/>
    </source>
</evidence>
<dbReference type="EMBL" id="CP013118">
    <property type="protein sequence ID" value="ALO13711.1"/>
    <property type="molecule type" value="Genomic_DNA"/>
</dbReference>
<dbReference type="PROSITE" id="PS01331">
    <property type="entry name" value="THYMIDYLATE_KINASE"/>
    <property type="match status" value="1"/>
</dbReference>
<evidence type="ECO:0000256" key="7">
    <source>
        <dbReference type="ARBA" id="ARBA00048743"/>
    </source>
</evidence>
<evidence type="ECO:0000313" key="10">
    <source>
        <dbReference type="EMBL" id="ALO13711.1"/>
    </source>
</evidence>
<dbReference type="AlphaFoldDB" id="A0A0S2HUH6"/>
<dbReference type="NCBIfam" id="TIGR00041">
    <property type="entry name" value="DTMP_kinase"/>
    <property type="match status" value="1"/>
</dbReference>
<dbReference type="GO" id="GO:0006235">
    <property type="term" value="P:dTTP biosynthetic process"/>
    <property type="evidence" value="ECO:0007669"/>
    <property type="project" value="UniProtKB-UniRule"/>
</dbReference>
<sequence>MNKFIVLEGLDGSGKSTQVDLLKGFFDEQGINYKFLHFPQTETPYFGEMIARFLRGEFGPIDAVDPYLVAMLYAGDRYSASNDIKEWLSIGTVVVVDRYVLSNIAFQCAKLTSEAEKEKLRNWIFQFEYNYYQIPKPGLSIFLDVPMNFVKHNLENERKGNDREYLQGKQDIHEAKSSFQEIVRKEYLEAIKLDSTFERLNCSENGEMKSADDIFNEIHALLIKYGIISHE</sequence>
<dbReference type="PATRIC" id="fig|1307839.3.peg.28"/>
<dbReference type="GO" id="GO:0005737">
    <property type="term" value="C:cytoplasm"/>
    <property type="evidence" value="ECO:0007669"/>
    <property type="project" value="TreeGrafter"/>
</dbReference>